<reference evidence="6 7" key="1">
    <citation type="submission" date="2023-07" db="EMBL/GenBank/DDBJ databases">
        <title>Genomic Encyclopedia of Type Strains, Phase IV (KMG-IV): sequencing the most valuable type-strain genomes for metagenomic binning, comparative biology and taxonomic classification.</title>
        <authorList>
            <person name="Goeker M."/>
        </authorList>
    </citation>
    <scope>NUCLEOTIDE SEQUENCE [LARGE SCALE GENOMIC DNA]</scope>
    <source>
        <strain evidence="6 7">DSM 16784</strain>
    </source>
</reference>
<gene>
    <name evidence="6" type="ORF">J2S15_000905</name>
</gene>
<sequence>MNVKLELRNQYSDFSKTNKRIADFILQQPEQFLKMTAIDVALESQTSSASIIRFVKSLGFSGLEDFKIALARSTTQSETSDNIDPIISKDDNVEVLCEKMNSLVSSANEDFYYQLDYQALEESIKIIQKARKIYLLGIGASSLPAYDLFHKLNRANIDTFFNFDAHMTVEFFNYLTNEDVVIAFSYSGRTTEVIYPVEVAKQKGASIISVTRNKESKLSRLSTIALHVPNNEHLTRVGAIASKYTSMLVADLLYLGAIQSNLDVIEKELLKTSKLTRALKTKDNGD</sequence>
<dbReference type="EMBL" id="JAUSUR010000001">
    <property type="protein sequence ID" value="MDQ0360174.1"/>
    <property type="molecule type" value="Genomic_DNA"/>
</dbReference>
<evidence type="ECO:0000256" key="2">
    <source>
        <dbReference type="ARBA" id="ARBA00023125"/>
    </source>
</evidence>
<dbReference type="Gene3D" id="3.40.50.10490">
    <property type="entry name" value="Glucose-6-phosphate isomerase like protein, domain 1"/>
    <property type="match status" value="1"/>
</dbReference>
<evidence type="ECO:0000259" key="5">
    <source>
        <dbReference type="PROSITE" id="PS51464"/>
    </source>
</evidence>
<proteinExistence type="predicted"/>
<dbReference type="Pfam" id="PF01380">
    <property type="entry name" value="SIS"/>
    <property type="match status" value="1"/>
</dbReference>
<dbReference type="CDD" id="cd05013">
    <property type="entry name" value="SIS_RpiR"/>
    <property type="match status" value="1"/>
</dbReference>
<name>A0ABU0DZW0_9FIRM</name>
<dbReference type="InterPro" id="IPR000281">
    <property type="entry name" value="HTH_RpiR"/>
</dbReference>
<dbReference type="PROSITE" id="PS51071">
    <property type="entry name" value="HTH_RPIR"/>
    <property type="match status" value="1"/>
</dbReference>
<dbReference type="InterPro" id="IPR036388">
    <property type="entry name" value="WH-like_DNA-bd_sf"/>
</dbReference>
<feature type="domain" description="HTH rpiR-type" evidence="4">
    <location>
        <begin position="1"/>
        <end position="77"/>
    </location>
</feature>
<dbReference type="Pfam" id="PF01418">
    <property type="entry name" value="HTH_6"/>
    <property type="match status" value="1"/>
</dbReference>
<dbReference type="InterPro" id="IPR001347">
    <property type="entry name" value="SIS_dom"/>
</dbReference>
<keyword evidence="2 6" id="KW-0238">DNA-binding</keyword>
<comment type="caution">
    <text evidence="6">The sequence shown here is derived from an EMBL/GenBank/DDBJ whole genome shotgun (WGS) entry which is preliminary data.</text>
</comment>
<evidence type="ECO:0000256" key="1">
    <source>
        <dbReference type="ARBA" id="ARBA00023015"/>
    </source>
</evidence>
<dbReference type="InterPro" id="IPR047640">
    <property type="entry name" value="RpiR-like"/>
</dbReference>
<evidence type="ECO:0000256" key="3">
    <source>
        <dbReference type="ARBA" id="ARBA00023163"/>
    </source>
</evidence>
<protein>
    <submittedName>
        <fullName evidence="6">DNA-binding MurR/RpiR family transcriptional regulator</fullName>
    </submittedName>
</protein>
<dbReference type="InterPro" id="IPR035472">
    <property type="entry name" value="RpiR-like_SIS"/>
</dbReference>
<evidence type="ECO:0000313" key="6">
    <source>
        <dbReference type="EMBL" id="MDQ0360174.1"/>
    </source>
</evidence>
<dbReference type="PANTHER" id="PTHR30514">
    <property type="entry name" value="GLUCOKINASE"/>
    <property type="match status" value="1"/>
</dbReference>
<evidence type="ECO:0000259" key="4">
    <source>
        <dbReference type="PROSITE" id="PS51071"/>
    </source>
</evidence>
<evidence type="ECO:0000313" key="7">
    <source>
        <dbReference type="Proteomes" id="UP001230220"/>
    </source>
</evidence>
<keyword evidence="3" id="KW-0804">Transcription</keyword>
<dbReference type="Proteomes" id="UP001230220">
    <property type="component" value="Unassembled WGS sequence"/>
</dbReference>
<dbReference type="SUPFAM" id="SSF46689">
    <property type="entry name" value="Homeodomain-like"/>
    <property type="match status" value="1"/>
</dbReference>
<dbReference type="RefSeq" id="WP_307405852.1">
    <property type="nucleotide sequence ID" value="NZ_JAUSUR010000001.1"/>
</dbReference>
<organism evidence="6 7">
    <name type="scientific">Breznakia pachnodae</name>
    <dbReference type="NCBI Taxonomy" id="265178"/>
    <lineage>
        <taxon>Bacteria</taxon>
        <taxon>Bacillati</taxon>
        <taxon>Bacillota</taxon>
        <taxon>Erysipelotrichia</taxon>
        <taxon>Erysipelotrichales</taxon>
        <taxon>Erysipelotrichaceae</taxon>
        <taxon>Breznakia</taxon>
    </lineage>
</organism>
<dbReference type="GO" id="GO:0003677">
    <property type="term" value="F:DNA binding"/>
    <property type="evidence" value="ECO:0007669"/>
    <property type="project" value="UniProtKB-KW"/>
</dbReference>
<dbReference type="Gene3D" id="1.10.10.10">
    <property type="entry name" value="Winged helix-like DNA-binding domain superfamily/Winged helix DNA-binding domain"/>
    <property type="match status" value="1"/>
</dbReference>
<keyword evidence="1" id="KW-0805">Transcription regulation</keyword>
<dbReference type="PROSITE" id="PS51464">
    <property type="entry name" value="SIS"/>
    <property type="match status" value="1"/>
</dbReference>
<keyword evidence="7" id="KW-1185">Reference proteome</keyword>
<dbReference type="SUPFAM" id="SSF53697">
    <property type="entry name" value="SIS domain"/>
    <property type="match status" value="1"/>
</dbReference>
<dbReference type="InterPro" id="IPR046348">
    <property type="entry name" value="SIS_dom_sf"/>
</dbReference>
<feature type="domain" description="SIS" evidence="5">
    <location>
        <begin position="123"/>
        <end position="263"/>
    </location>
</feature>
<dbReference type="InterPro" id="IPR009057">
    <property type="entry name" value="Homeodomain-like_sf"/>
</dbReference>
<dbReference type="PANTHER" id="PTHR30514:SF1">
    <property type="entry name" value="HTH-TYPE TRANSCRIPTIONAL REGULATOR HEXR-RELATED"/>
    <property type="match status" value="1"/>
</dbReference>
<accession>A0ABU0DZW0</accession>